<protein>
    <submittedName>
        <fullName evidence="2">Uncharacterized protein</fullName>
    </submittedName>
</protein>
<keyword evidence="1" id="KW-0812">Transmembrane</keyword>
<accession>A0A8I6SHH2</accession>
<dbReference type="RefSeq" id="XP_024081314.1">
    <property type="nucleotide sequence ID" value="XM_024225546.1"/>
</dbReference>
<dbReference type="Proteomes" id="UP000494040">
    <property type="component" value="Unassembled WGS sequence"/>
</dbReference>
<keyword evidence="1" id="KW-1133">Transmembrane helix</keyword>
<reference evidence="2" key="1">
    <citation type="submission" date="2022-01" db="UniProtKB">
        <authorList>
            <consortium name="EnsemblMetazoa"/>
        </authorList>
    </citation>
    <scope>IDENTIFICATION</scope>
</reference>
<evidence type="ECO:0000313" key="2">
    <source>
        <dbReference type="EnsemblMetazoa" id="XP_024081314.1"/>
    </source>
</evidence>
<feature type="transmembrane region" description="Helical" evidence="1">
    <location>
        <begin position="194"/>
        <end position="213"/>
    </location>
</feature>
<dbReference type="AlphaFoldDB" id="A0A8I6SHH2"/>
<keyword evidence="1" id="KW-0472">Membrane</keyword>
<keyword evidence="3" id="KW-1185">Reference proteome</keyword>
<dbReference type="EnsemblMetazoa" id="XM_024225546.1">
    <property type="protein sequence ID" value="XP_024081314.1"/>
    <property type="gene ID" value="LOC106667032"/>
</dbReference>
<dbReference type="GeneID" id="106667032"/>
<sequence>MTKFDPLCVVNEEEFHQITVKYIPPRPELVSVFVPGLMTTAINTAGGPNVFLHNPAGKLPPLMHIARSYIIAGRSARSEQHKRKIMQKSWMTMNVSKKELDDWVYKGNIHPEGLYKLRNYVIRMRRETRRKKLEWIQDARDILSRVKVPELTEKEVSYLAFYTEEDKVENVEQSKLAIALRHVVGKINSSAQEVSAGLATGISAAILFCYVLFRVLPVN</sequence>
<name>A0A8I6SHH2_CIMLE</name>
<evidence type="ECO:0000313" key="3">
    <source>
        <dbReference type="Proteomes" id="UP000494040"/>
    </source>
</evidence>
<organism evidence="2 3">
    <name type="scientific">Cimex lectularius</name>
    <name type="common">Bed bug</name>
    <name type="synonym">Acanthia lectularia</name>
    <dbReference type="NCBI Taxonomy" id="79782"/>
    <lineage>
        <taxon>Eukaryota</taxon>
        <taxon>Metazoa</taxon>
        <taxon>Ecdysozoa</taxon>
        <taxon>Arthropoda</taxon>
        <taxon>Hexapoda</taxon>
        <taxon>Insecta</taxon>
        <taxon>Pterygota</taxon>
        <taxon>Neoptera</taxon>
        <taxon>Paraneoptera</taxon>
        <taxon>Hemiptera</taxon>
        <taxon>Heteroptera</taxon>
        <taxon>Panheteroptera</taxon>
        <taxon>Cimicomorpha</taxon>
        <taxon>Cimicidae</taxon>
        <taxon>Cimex</taxon>
    </lineage>
</organism>
<proteinExistence type="predicted"/>
<evidence type="ECO:0000256" key="1">
    <source>
        <dbReference type="SAM" id="Phobius"/>
    </source>
</evidence>